<dbReference type="InterPro" id="IPR032466">
    <property type="entry name" value="Metal_Hydrolase"/>
</dbReference>
<accession>A0ABT8KRT3</accession>
<dbReference type="EMBL" id="JAUJEA010000005">
    <property type="protein sequence ID" value="MDN5202883.1"/>
    <property type="molecule type" value="Genomic_DNA"/>
</dbReference>
<dbReference type="Proteomes" id="UP001172082">
    <property type="component" value="Unassembled WGS sequence"/>
</dbReference>
<proteinExistence type="predicted"/>
<name>A0ABT8KRT3_9BACT</name>
<dbReference type="InterPro" id="IPR051781">
    <property type="entry name" value="Metallo-dep_Hydrolase"/>
</dbReference>
<dbReference type="InterPro" id="IPR011059">
    <property type="entry name" value="Metal-dep_hydrolase_composite"/>
</dbReference>
<evidence type="ECO:0000313" key="2">
    <source>
        <dbReference type="EMBL" id="MDN5202883.1"/>
    </source>
</evidence>
<dbReference type="SUPFAM" id="SSF51556">
    <property type="entry name" value="Metallo-dependent hydrolases"/>
    <property type="match status" value="1"/>
</dbReference>
<feature type="domain" description="Amidohydrolase-related" evidence="1">
    <location>
        <begin position="92"/>
        <end position="451"/>
    </location>
</feature>
<evidence type="ECO:0000313" key="3">
    <source>
        <dbReference type="Proteomes" id="UP001172082"/>
    </source>
</evidence>
<comment type="caution">
    <text evidence="2">The sequence shown here is derived from an EMBL/GenBank/DDBJ whole genome shotgun (WGS) entry which is preliminary data.</text>
</comment>
<dbReference type="RefSeq" id="WP_346752902.1">
    <property type="nucleotide sequence ID" value="NZ_JAUJEA010000005.1"/>
</dbReference>
<evidence type="ECO:0000259" key="1">
    <source>
        <dbReference type="Pfam" id="PF01979"/>
    </source>
</evidence>
<dbReference type="SUPFAM" id="SSF51338">
    <property type="entry name" value="Composite domain of metallo-dependent hydrolases"/>
    <property type="match status" value="1"/>
</dbReference>
<organism evidence="2 3">
    <name type="scientific">Splendidivirga corallicola</name>
    <dbReference type="NCBI Taxonomy" id="3051826"/>
    <lineage>
        <taxon>Bacteria</taxon>
        <taxon>Pseudomonadati</taxon>
        <taxon>Bacteroidota</taxon>
        <taxon>Cytophagia</taxon>
        <taxon>Cytophagales</taxon>
        <taxon>Splendidivirgaceae</taxon>
        <taxon>Splendidivirga</taxon>
    </lineage>
</organism>
<dbReference type="Gene3D" id="3.20.20.140">
    <property type="entry name" value="Metal-dependent hydrolases"/>
    <property type="match status" value="1"/>
</dbReference>
<gene>
    <name evidence="2" type="ORF">QQ008_15945</name>
</gene>
<protein>
    <submittedName>
        <fullName evidence="2">Amidohydrolase family protein</fullName>
    </submittedName>
</protein>
<dbReference type="InterPro" id="IPR006680">
    <property type="entry name" value="Amidohydro-rel"/>
</dbReference>
<keyword evidence="3" id="KW-1185">Reference proteome</keyword>
<dbReference type="Gene3D" id="2.30.40.10">
    <property type="entry name" value="Urease, subunit C, domain 1"/>
    <property type="match status" value="1"/>
</dbReference>
<dbReference type="PANTHER" id="PTHR43135:SF3">
    <property type="entry name" value="ALPHA-D-RIBOSE 1-METHYLPHOSPHONATE 5-TRIPHOSPHATE DIPHOSPHATASE"/>
    <property type="match status" value="1"/>
</dbReference>
<sequence length="473" mass="51659">MKLALKSLTFVYLIGISISLLCCNGSNQQNNTEESSEADHAITNTNVISMKGEEIQNNQTVLIKEGKIVKIGDADKVKVPEGTTEIDGNGKYLMPGLAEMHAHIPGNQNGEEIVEETLFLYLSNGITTIRGMLGQPYHLELKEKVNKGEMLGPRIYTSGPSLNGNTVPDTAIARKMVTEQKEAGYDFLKLHPGIKLDVFNEIVETANEVGITFAGHVSTDVGIRRAIEAKYASIDHVDGYLEGLVPESAGVDPGANGFFGINFTNLADESMIPELAKATKEANVWVVSTQCLMERWAGPGDPEALGAEEEMQYMSPQVISSWVNRKKNFIADENYSVETANKFNEIRRRIIKALHDEGVGLILGSDAPQIFNVPGFSIHHELKSMIDSGLTPYETLKTGTANPAIYFDAEGSFGTVEEGASADLILLNSNPLESIENVKNKAGVMVRGKWLSEKEIQENLKQIAYKHANSEGK</sequence>
<dbReference type="Pfam" id="PF01979">
    <property type="entry name" value="Amidohydro_1"/>
    <property type="match status" value="1"/>
</dbReference>
<dbReference type="PANTHER" id="PTHR43135">
    <property type="entry name" value="ALPHA-D-RIBOSE 1-METHYLPHOSPHONATE 5-TRIPHOSPHATE DIPHOSPHATASE"/>
    <property type="match status" value="1"/>
</dbReference>
<reference evidence="2" key="1">
    <citation type="submission" date="2023-06" db="EMBL/GenBank/DDBJ databases">
        <title>Genomic of Parafulvivirga corallium.</title>
        <authorList>
            <person name="Wang G."/>
        </authorList>
    </citation>
    <scope>NUCLEOTIDE SEQUENCE</scope>
    <source>
        <strain evidence="2">BMA10</strain>
    </source>
</reference>